<dbReference type="PROSITE" id="PS00666">
    <property type="entry name" value="DHDPS_2"/>
    <property type="match status" value="1"/>
</dbReference>
<evidence type="ECO:0000256" key="15">
    <source>
        <dbReference type="PIRSR" id="PIRSR001365-2"/>
    </source>
</evidence>
<dbReference type="Pfam" id="PF00701">
    <property type="entry name" value="DHDPS"/>
    <property type="match status" value="1"/>
</dbReference>
<keyword evidence="17" id="KW-1185">Reference proteome</keyword>
<accession>A0A1H4B1C0</accession>
<evidence type="ECO:0000256" key="10">
    <source>
        <dbReference type="ARBA" id="ARBA00023270"/>
    </source>
</evidence>
<dbReference type="AlphaFoldDB" id="A0A1H4B1C0"/>
<organism evidence="16 17">
    <name type="scientific">Alkalimonas amylolytica</name>
    <dbReference type="NCBI Taxonomy" id="152573"/>
    <lineage>
        <taxon>Bacteria</taxon>
        <taxon>Pseudomonadati</taxon>
        <taxon>Pseudomonadota</taxon>
        <taxon>Gammaproteobacteria</taxon>
        <taxon>Alkalimonas</taxon>
    </lineage>
</organism>
<dbReference type="SMART" id="SM01130">
    <property type="entry name" value="DHDPS"/>
    <property type="match status" value="1"/>
</dbReference>
<reference evidence="16 17" key="1">
    <citation type="submission" date="2016-10" db="EMBL/GenBank/DDBJ databases">
        <authorList>
            <person name="de Groot N.N."/>
        </authorList>
    </citation>
    <scope>NUCLEOTIDE SEQUENCE [LARGE SCALE GENOMIC DNA]</scope>
    <source>
        <strain evidence="16 17">CGMCC 1.3430</strain>
    </source>
</reference>
<dbReference type="PIRSF" id="PIRSF001365">
    <property type="entry name" value="DHDPS"/>
    <property type="match status" value="1"/>
</dbReference>
<comment type="caution">
    <text evidence="12">Was originally thought to be a dihydrodipicolinate synthase (DHDPS), catalyzing the condensation of (S)-aspartate-beta-semialdehyde [(S)-ASA] and pyruvate to dihydrodipicolinate (DHDP). However, it was shown in E.coli that the product of the enzymatic reaction is not dihydrodipicolinate but in fact (4S)-4-hydroxy-2,3,4,5-tetrahydro-(2S)-dipicolinic acid (HTPA), and that the consecutive dehydration reaction leading to DHDP is not spontaneous but catalyzed by DapB.</text>
</comment>
<feature type="active site" description="Proton donor/acceptor" evidence="12 14">
    <location>
        <position position="133"/>
    </location>
</feature>
<feature type="binding site" evidence="12 15">
    <location>
        <position position="203"/>
    </location>
    <ligand>
        <name>pyruvate</name>
        <dbReference type="ChEBI" id="CHEBI:15361"/>
    </ligand>
</feature>
<dbReference type="SUPFAM" id="SSF51569">
    <property type="entry name" value="Aldolase"/>
    <property type="match status" value="1"/>
</dbReference>
<dbReference type="EMBL" id="FNRM01000003">
    <property type="protein sequence ID" value="SEA41682.1"/>
    <property type="molecule type" value="Genomic_DNA"/>
</dbReference>
<dbReference type="PANTHER" id="PTHR12128:SF66">
    <property type="entry name" value="4-HYDROXY-2-OXOGLUTARATE ALDOLASE, MITOCHONDRIAL"/>
    <property type="match status" value="1"/>
</dbReference>
<evidence type="ECO:0000256" key="14">
    <source>
        <dbReference type="PIRSR" id="PIRSR001365-1"/>
    </source>
</evidence>
<dbReference type="GO" id="GO:0019877">
    <property type="term" value="P:diaminopimelate biosynthetic process"/>
    <property type="evidence" value="ECO:0007669"/>
    <property type="project" value="UniProtKB-UniRule"/>
</dbReference>
<dbReference type="GO" id="GO:0009089">
    <property type="term" value="P:lysine biosynthetic process via diaminopimelate"/>
    <property type="evidence" value="ECO:0007669"/>
    <property type="project" value="UniProtKB-UniRule"/>
</dbReference>
<dbReference type="CDD" id="cd00950">
    <property type="entry name" value="DHDPS"/>
    <property type="match status" value="1"/>
</dbReference>
<evidence type="ECO:0000256" key="13">
    <source>
        <dbReference type="PIRNR" id="PIRNR001365"/>
    </source>
</evidence>
<evidence type="ECO:0000256" key="1">
    <source>
        <dbReference type="ARBA" id="ARBA00003294"/>
    </source>
</evidence>
<keyword evidence="9 12" id="KW-0456">Lyase</keyword>
<comment type="subcellular location">
    <subcellularLocation>
        <location evidence="12">Cytoplasm</location>
    </subcellularLocation>
</comment>
<dbReference type="GO" id="GO:0008840">
    <property type="term" value="F:4-hydroxy-tetrahydrodipicolinate synthase activity"/>
    <property type="evidence" value="ECO:0007669"/>
    <property type="project" value="UniProtKB-UniRule"/>
</dbReference>
<feature type="binding site" evidence="12 15">
    <location>
        <position position="45"/>
    </location>
    <ligand>
        <name>pyruvate</name>
        <dbReference type="ChEBI" id="CHEBI:15361"/>
    </ligand>
</feature>
<dbReference type="UniPathway" id="UPA00034">
    <property type="reaction ID" value="UER00017"/>
</dbReference>
<dbReference type="GO" id="GO:0005829">
    <property type="term" value="C:cytosol"/>
    <property type="evidence" value="ECO:0007669"/>
    <property type="project" value="TreeGrafter"/>
</dbReference>
<dbReference type="InterPro" id="IPR002220">
    <property type="entry name" value="DapA-like"/>
</dbReference>
<comment type="subunit">
    <text evidence="12">Homotetramer; dimer of dimers.</text>
</comment>
<feature type="site" description="Part of a proton relay during catalysis" evidence="12">
    <location>
        <position position="107"/>
    </location>
</feature>
<evidence type="ECO:0000256" key="12">
    <source>
        <dbReference type="HAMAP-Rule" id="MF_00418"/>
    </source>
</evidence>
<evidence type="ECO:0000256" key="9">
    <source>
        <dbReference type="ARBA" id="ARBA00023239"/>
    </source>
</evidence>
<keyword evidence="5 12" id="KW-0963">Cytoplasm</keyword>
<proteinExistence type="inferred from homology"/>
<evidence type="ECO:0000256" key="8">
    <source>
        <dbReference type="ARBA" id="ARBA00023154"/>
    </source>
</evidence>
<comment type="function">
    <text evidence="1 12">Catalyzes the condensation of (S)-aspartate-beta-semialdehyde [(S)-ASA] and pyruvate to 4-hydroxy-tetrahydrodipicolinate (HTPA).</text>
</comment>
<name>A0A1H4B1C0_ALKAM</name>
<dbReference type="InterPro" id="IPR020625">
    <property type="entry name" value="Schiff_base-form_aldolases_AS"/>
</dbReference>
<evidence type="ECO:0000256" key="7">
    <source>
        <dbReference type="ARBA" id="ARBA00022915"/>
    </source>
</evidence>
<keyword evidence="10 12" id="KW-0704">Schiff base</keyword>
<feature type="site" description="Part of a proton relay during catalysis" evidence="12">
    <location>
        <position position="44"/>
    </location>
</feature>
<evidence type="ECO:0000256" key="5">
    <source>
        <dbReference type="ARBA" id="ARBA00022490"/>
    </source>
</evidence>
<dbReference type="PRINTS" id="PR00146">
    <property type="entry name" value="DHPICSNTHASE"/>
</dbReference>
<comment type="similarity">
    <text evidence="3 12 13">Belongs to the DapA family.</text>
</comment>
<dbReference type="HAMAP" id="MF_00418">
    <property type="entry name" value="DapA"/>
    <property type="match status" value="1"/>
</dbReference>
<feature type="active site" description="Schiff-base intermediate with substrate" evidence="12 14">
    <location>
        <position position="161"/>
    </location>
</feature>
<keyword evidence="7 12" id="KW-0220">Diaminopimelate biosynthesis</keyword>
<evidence type="ECO:0000256" key="6">
    <source>
        <dbReference type="ARBA" id="ARBA00022605"/>
    </source>
</evidence>
<dbReference type="OrthoDB" id="9782828at2"/>
<gene>
    <name evidence="12" type="primary">dapA</name>
    <name evidence="16" type="ORF">SAMN04488051_103118</name>
</gene>
<evidence type="ECO:0000256" key="4">
    <source>
        <dbReference type="ARBA" id="ARBA00012086"/>
    </source>
</evidence>
<dbReference type="InterPro" id="IPR005263">
    <property type="entry name" value="DapA"/>
</dbReference>
<evidence type="ECO:0000256" key="2">
    <source>
        <dbReference type="ARBA" id="ARBA00005120"/>
    </source>
</evidence>
<dbReference type="PANTHER" id="PTHR12128">
    <property type="entry name" value="DIHYDRODIPICOLINATE SYNTHASE"/>
    <property type="match status" value="1"/>
</dbReference>
<keyword evidence="6 12" id="KW-0028">Amino-acid biosynthesis</keyword>
<sequence length="293" mass="30978">MLKGSYVALITPMLASGEVDYAGLERLVGFHLEQGTDGLVVLGTTAEAATLEREEQLAIVQAVCRQVAGAVPVIVGNGGNSTKAVVEKTKLFATLPVDGFLTVTPYYNKPMQKGMKLHFEAIAAATDKPILLYNVPGRTAVDLLPETVAELCKVANIVGIKEATGSLERLQDLKDCCPQDFSLFSGDDGSSADFLLAGGHGVISVTANVAPAAIAAMVKAAASAEIETCRAIDARLQPLHKQLFVEANPIPVKWALARIGLIASDFVRLPLTTLEPIHQAGIEEALHHATIDF</sequence>
<dbReference type="Proteomes" id="UP000198773">
    <property type="component" value="Unassembled WGS sequence"/>
</dbReference>
<dbReference type="InterPro" id="IPR013785">
    <property type="entry name" value="Aldolase_TIM"/>
</dbReference>
<comment type="pathway">
    <text evidence="2 12">Amino-acid biosynthesis; L-lysine biosynthesis via DAP pathway; (S)-tetrahydrodipicolinate from L-aspartate: step 3/4.</text>
</comment>
<evidence type="ECO:0000313" key="16">
    <source>
        <dbReference type="EMBL" id="SEA41682.1"/>
    </source>
</evidence>
<keyword evidence="8 12" id="KW-0457">Lysine biosynthesis</keyword>
<evidence type="ECO:0000256" key="11">
    <source>
        <dbReference type="ARBA" id="ARBA00047836"/>
    </source>
</evidence>
<dbReference type="STRING" id="152573.SAMN04488051_103118"/>
<evidence type="ECO:0000256" key="3">
    <source>
        <dbReference type="ARBA" id="ARBA00007592"/>
    </source>
</evidence>
<evidence type="ECO:0000313" key="17">
    <source>
        <dbReference type="Proteomes" id="UP000198773"/>
    </source>
</evidence>
<dbReference type="NCBIfam" id="TIGR00674">
    <property type="entry name" value="dapA"/>
    <property type="match status" value="1"/>
</dbReference>
<dbReference type="EC" id="4.3.3.7" evidence="4 12"/>
<protein>
    <recommendedName>
        <fullName evidence="4 12">4-hydroxy-tetrahydrodipicolinate synthase</fullName>
        <shortName evidence="12">HTPA synthase</shortName>
        <ecNumber evidence="4 12">4.3.3.7</ecNumber>
    </recommendedName>
</protein>
<comment type="catalytic activity">
    <reaction evidence="11 12">
        <text>L-aspartate 4-semialdehyde + pyruvate = (2S,4S)-4-hydroxy-2,3,4,5-tetrahydrodipicolinate + H2O + H(+)</text>
        <dbReference type="Rhea" id="RHEA:34171"/>
        <dbReference type="ChEBI" id="CHEBI:15361"/>
        <dbReference type="ChEBI" id="CHEBI:15377"/>
        <dbReference type="ChEBI" id="CHEBI:15378"/>
        <dbReference type="ChEBI" id="CHEBI:67139"/>
        <dbReference type="ChEBI" id="CHEBI:537519"/>
        <dbReference type="EC" id="4.3.3.7"/>
    </reaction>
</comment>
<dbReference type="RefSeq" id="WP_091341314.1">
    <property type="nucleotide sequence ID" value="NZ_FNRM01000003.1"/>
</dbReference>
<dbReference type="Gene3D" id="3.20.20.70">
    <property type="entry name" value="Aldolase class I"/>
    <property type="match status" value="1"/>
</dbReference>